<dbReference type="Pfam" id="PF13508">
    <property type="entry name" value="Acetyltransf_7"/>
    <property type="match status" value="1"/>
</dbReference>
<keyword evidence="3" id="KW-1185">Reference proteome</keyword>
<dbReference type="CDD" id="cd04301">
    <property type="entry name" value="NAT_SF"/>
    <property type="match status" value="1"/>
</dbReference>
<evidence type="ECO:0000313" key="3">
    <source>
        <dbReference type="Proteomes" id="UP000268684"/>
    </source>
</evidence>
<gene>
    <name evidence="2" type="ORF">BSTAB16_6839</name>
</gene>
<dbReference type="SUPFAM" id="SSF55729">
    <property type="entry name" value="Acyl-CoA N-acyltransferases (Nat)"/>
    <property type="match status" value="1"/>
</dbReference>
<dbReference type="InterPro" id="IPR000182">
    <property type="entry name" value="GNAT_dom"/>
</dbReference>
<accession>A0AAJ5NK68</accession>
<sequence>MLDAFLGRVTTGLAMNLTFVSTTQSDAEALVAIRIAAMRDSLERIGRFDPQRARERFLAAFDPALCRFIEADGVRAGFYVVRPNADHWLLDHLYIVPAQQGKGIGAAVLRGIFAQADAQHMRVRVGALRGSESNRFYERHGFVRTDEAEWDIHYVREPRPEKT</sequence>
<reference evidence="2 3" key="1">
    <citation type="submission" date="2017-11" db="EMBL/GenBank/DDBJ databases">
        <authorList>
            <person name="Seth-Smith MB H."/>
        </authorList>
    </citation>
    <scope>NUCLEOTIDE SEQUENCE [LARGE SCALE GENOMIC DNA]</scope>
    <source>
        <strain evidence="2">E</strain>
    </source>
</reference>
<dbReference type="Proteomes" id="UP000268684">
    <property type="component" value="Chromosome III"/>
</dbReference>
<evidence type="ECO:0000313" key="2">
    <source>
        <dbReference type="EMBL" id="VBB16632.1"/>
    </source>
</evidence>
<dbReference type="EMBL" id="LR025744">
    <property type="protein sequence ID" value="VBB16632.1"/>
    <property type="molecule type" value="Genomic_DNA"/>
</dbReference>
<proteinExistence type="predicted"/>
<dbReference type="PROSITE" id="PS51186">
    <property type="entry name" value="GNAT"/>
    <property type="match status" value="1"/>
</dbReference>
<dbReference type="InterPro" id="IPR016181">
    <property type="entry name" value="Acyl_CoA_acyltransferase"/>
</dbReference>
<evidence type="ECO:0000259" key="1">
    <source>
        <dbReference type="PROSITE" id="PS51186"/>
    </source>
</evidence>
<organism evidence="2 3">
    <name type="scientific">Burkholderia stabilis</name>
    <dbReference type="NCBI Taxonomy" id="95485"/>
    <lineage>
        <taxon>Bacteria</taxon>
        <taxon>Pseudomonadati</taxon>
        <taxon>Pseudomonadota</taxon>
        <taxon>Betaproteobacteria</taxon>
        <taxon>Burkholderiales</taxon>
        <taxon>Burkholderiaceae</taxon>
        <taxon>Burkholderia</taxon>
        <taxon>Burkholderia cepacia complex</taxon>
    </lineage>
</organism>
<name>A0AAJ5NK68_9BURK</name>
<dbReference type="AlphaFoldDB" id="A0AAJ5NK68"/>
<protein>
    <submittedName>
        <fullName evidence="2">Predicted acetyltransferase,Acetyltransferase (GNAT) family</fullName>
    </submittedName>
</protein>
<dbReference type="Gene3D" id="3.40.630.30">
    <property type="match status" value="1"/>
</dbReference>
<dbReference type="GO" id="GO:0016747">
    <property type="term" value="F:acyltransferase activity, transferring groups other than amino-acyl groups"/>
    <property type="evidence" value="ECO:0007669"/>
    <property type="project" value="InterPro"/>
</dbReference>
<feature type="domain" description="N-acetyltransferase" evidence="1">
    <location>
        <begin position="17"/>
        <end position="160"/>
    </location>
</feature>